<dbReference type="Proteomes" id="UP001357485">
    <property type="component" value="Unassembled WGS sequence"/>
</dbReference>
<name>A0ABR0M658_9PEZI</name>
<sequence>MASYDYRSYPSDTKSQRHESGHRLRDDNPTSSSSSKHTHSYDPRYSYPSPRSRSSPQAFRSSRGARRRWPPAPIVEDGASSLAKEFRPVKALDDEKSSEASCRGTIDQDPIIIEIDNNERRFVLVEDVRPSALPTPPNSDAEKDRRGRQKAPRIETDFDDVPVFTRRAPSPYAYTKPGNLNTERSSGEFFLSPDVMTPPSASRPRSAARSERSHKSPSGYSPTGPTHPSARPVRNEALRTPTASDSSNDVSDDSELETVTAASFRRKREPAQYSFTQTSLPKADRGTSVHDFVKKSDPCGASSSKWQDDKIQNSKRNIDVAGSSVPPRYEDSKRKPTPLNPTVISQGDIYSRPSAGLSPSVGPLPGYNTGRAHSAAPVAPLSSAAASYYLPSPPGSPRNVGSKYSDVSPKSEPRSKPASGASSRASSPRASNLGSPYLSSSPPQSDTNLDSRHSSYSTYPYVRKDRARPPSRLASSVRQDSQSASPHVGFQSSSPARPAASLPYPDDESSQRMPAEEDHQYLPSVRSSVPAPKHHQRTPSGSAAPLRSQLPALGISRPPVPTRHSLSGSVPNARPPPPRVASAFDVPRHEPTFACAALLPPLPTCPRSGYSNRYDDWYTLEGSSSFDICPSCLDSIVGPTVYRRFFKRSPLRPPNTQTVCDFRSLWMRVAWLMTLKQQRPRLDLIQAIASISATEQECPGRKKDIRAWYGIPDGNGGHLRNFHICPCD</sequence>
<feature type="compositionally biased region" description="Polar residues" evidence="1">
    <location>
        <begin position="432"/>
        <end position="458"/>
    </location>
</feature>
<accession>A0ABR0M658</accession>
<protein>
    <submittedName>
        <fullName evidence="2">Uncharacterized protein</fullName>
    </submittedName>
</protein>
<feature type="compositionally biased region" description="Low complexity" evidence="1">
    <location>
        <begin position="416"/>
        <end position="431"/>
    </location>
</feature>
<keyword evidence="3" id="KW-1185">Reference proteome</keyword>
<feature type="compositionally biased region" description="Basic and acidic residues" evidence="1">
    <location>
        <begin position="306"/>
        <end position="318"/>
    </location>
</feature>
<feature type="compositionally biased region" description="Basic and acidic residues" evidence="1">
    <location>
        <begin position="14"/>
        <end position="28"/>
    </location>
</feature>
<evidence type="ECO:0000256" key="1">
    <source>
        <dbReference type="SAM" id="MobiDB-lite"/>
    </source>
</evidence>
<reference evidence="2 3" key="1">
    <citation type="submission" date="2023-08" db="EMBL/GenBank/DDBJ databases">
        <title>Black Yeasts Isolated from many extreme environments.</title>
        <authorList>
            <person name="Coleine C."/>
            <person name="Stajich J.E."/>
            <person name="Selbmann L."/>
        </authorList>
    </citation>
    <scope>NUCLEOTIDE SEQUENCE [LARGE SCALE GENOMIC DNA]</scope>
    <source>
        <strain evidence="2 3">CCFEE 536</strain>
    </source>
</reference>
<feature type="region of interest" description="Disordered" evidence="1">
    <location>
        <begin position="386"/>
        <end position="577"/>
    </location>
</feature>
<feature type="compositionally biased region" description="Polar residues" evidence="1">
    <location>
        <begin position="473"/>
        <end position="485"/>
    </location>
</feature>
<feature type="region of interest" description="Disordered" evidence="1">
    <location>
        <begin position="127"/>
        <end position="374"/>
    </location>
</feature>
<feature type="compositionally biased region" description="Low complexity" evidence="1">
    <location>
        <begin position="198"/>
        <end position="207"/>
    </location>
</feature>
<gene>
    <name evidence="2" type="ORF">LTR16_004489</name>
</gene>
<dbReference type="EMBL" id="JAVRRA010000602">
    <property type="protein sequence ID" value="KAK5285690.1"/>
    <property type="molecule type" value="Genomic_DNA"/>
</dbReference>
<evidence type="ECO:0000313" key="2">
    <source>
        <dbReference type="EMBL" id="KAK5285690.1"/>
    </source>
</evidence>
<feature type="compositionally biased region" description="Low complexity" evidence="1">
    <location>
        <begin position="43"/>
        <end position="62"/>
    </location>
</feature>
<feature type="compositionally biased region" description="Basic and acidic residues" evidence="1">
    <location>
        <begin position="84"/>
        <end position="98"/>
    </location>
</feature>
<proteinExistence type="predicted"/>
<feature type="non-terminal residue" evidence="2">
    <location>
        <position position="728"/>
    </location>
</feature>
<comment type="caution">
    <text evidence="2">The sequence shown here is derived from an EMBL/GenBank/DDBJ whole genome shotgun (WGS) entry which is preliminary data.</text>
</comment>
<organism evidence="2 3">
    <name type="scientific">Cryomyces antarcticus</name>
    <dbReference type="NCBI Taxonomy" id="329879"/>
    <lineage>
        <taxon>Eukaryota</taxon>
        <taxon>Fungi</taxon>
        <taxon>Dikarya</taxon>
        <taxon>Ascomycota</taxon>
        <taxon>Pezizomycotina</taxon>
        <taxon>Dothideomycetes</taxon>
        <taxon>Dothideomycetes incertae sedis</taxon>
        <taxon>Cryomyces</taxon>
    </lineage>
</organism>
<feature type="compositionally biased region" description="Low complexity" evidence="1">
    <location>
        <begin position="492"/>
        <end position="504"/>
    </location>
</feature>
<evidence type="ECO:0000313" key="3">
    <source>
        <dbReference type="Proteomes" id="UP001357485"/>
    </source>
</evidence>
<feature type="compositionally biased region" description="Polar residues" evidence="1">
    <location>
        <begin position="216"/>
        <end position="226"/>
    </location>
</feature>
<feature type="region of interest" description="Disordered" evidence="1">
    <location>
        <begin position="1"/>
        <end position="103"/>
    </location>
</feature>
<feature type="compositionally biased region" description="Basic and acidic residues" evidence="1">
    <location>
        <begin position="282"/>
        <end position="297"/>
    </location>
</feature>